<reference evidence="9 10" key="1">
    <citation type="submission" date="2015-11" db="EMBL/GenBank/DDBJ databases">
        <title>Genomic analysis of 38 Legionella species identifies large and diverse effector repertoires.</title>
        <authorList>
            <person name="Burstein D."/>
            <person name="Amaro F."/>
            <person name="Zusman T."/>
            <person name="Lifshitz Z."/>
            <person name="Cohen O."/>
            <person name="Gilbert J.A."/>
            <person name="Pupko T."/>
            <person name="Shuman H.A."/>
            <person name="Segal G."/>
        </authorList>
    </citation>
    <scope>NUCLEOTIDE SEQUENCE [LARGE SCALE GENOMIC DNA]</scope>
    <source>
        <strain evidence="9 10">ATCC 49751</strain>
    </source>
</reference>
<dbReference type="FunFam" id="3.40.50.720:FF:000311">
    <property type="entry name" value="Ornithine cyclodeaminase"/>
    <property type="match status" value="1"/>
</dbReference>
<comment type="similarity">
    <text evidence="1">Belongs to the ornithine cyclodeaminase/mu-crystallin family.</text>
</comment>
<name>A0A0W0W036_9GAMM</name>
<dbReference type="Proteomes" id="UP000054869">
    <property type="component" value="Unassembled WGS sequence"/>
</dbReference>
<evidence type="ECO:0000256" key="7">
    <source>
        <dbReference type="ARBA" id="ARBA00070669"/>
    </source>
</evidence>
<dbReference type="PATRIC" id="fig|45067.4.peg.72"/>
<keyword evidence="10" id="KW-1185">Reference proteome</keyword>
<comment type="caution">
    <text evidence="9">The sequence shown here is derived from an EMBL/GenBank/DDBJ whole genome shotgun (WGS) entry which is preliminary data.</text>
</comment>
<dbReference type="PANTHER" id="PTHR13812:SF19">
    <property type="entry name" value="KETIMINE REDUCTASE MU-CRYSTALLIN"/>
    <property type="match status" value="1"/>
</dbReference>
<comment type="catalytic activity">
    <reaction evidence="4">
        <text>L-proline + NAD(+) = 1-pyrroline-2-carboxylate + NADH + H(+)</text>
        <dbReference type="Rhea" id="RHEA:20321"/>
        <dbReference type="ChEBI" id="CHEBI:15378"/>
        <dbReference type="ChEBI" id="CHEBI:39785"/>
        <dbReference type="ChEBI" id="CHEBI:57540"/>
        <dbReference type="ChEBI" id="CHEBI:57945"/>
        <dbReference type="ChEBI" id="CHEBI:60039"/>
        <dbReference type="EC" id="1.5.1.49"/>
    </reaction>
</comment>
<organism evidence="9 10">
    <name type="scientific">Legionella lansingensis</name>
    <dbReference type="NCBI Taxonomy" id="45067"/>
    <lineage>
        <taxon>Bacteria</taxon>
        <taxon>Pseudomonadati</taxon>
        <taxon>Pseudomonadota</taxon>
        <taxon>Gammaproteobacteria</taxon>
        <taxon>Legionellales</taxon>
        <taxon>Legionellaceae</taxon>
        <taxon>Legionella</taxon>
    </lineage>
</organism>
<dbReference type="InterPro" id="IPR036291">
    <property type="entry name" value="NAD(P)-bd_dom_sf"/>
</dbReference>
<dbReference type="EC" id="1.5.1.49" evidence="6"/>
<evidence type="ECO:0000256" key="4">
    <source>
        <dbReference type="ARBA" id="ARBA00050354"/>
    </source>
</evidence>
<evidence type="ECO:0000313" key="9">
    <source>
        <dbReference type="EMBL" id="KTD25679.1"/>
    </source>
</evidence>
<dbReference type="EMBL" id="LNYI01000003">
    <property type="protein sequence ID" value="KTD25679.1"/>
    <property type="molecule type" value="Genomic_DNA"/>
</dbReference>
<dbReference type="Gene3D" id="3.30.1780.10">
    <property type="entry name" value="ornithine cyclodeaminase, domain 1"/>
    <property type="match status" value="1"/>
</dbReference>
<protein>
    <recommendedName>
        <fullName evidence="7">Delta(1)-pyrroline-2-carboxylate reductase</fullName>
        <ecNumber evidence="6">1.5.1.49</ecNumber>
    </recommendedName>
    <alternativeName>
        <fullName evidence="8">Proline ketimine reductase</fullName>
    </alternativeName>
</protein>
<evidence type="ECO:0000256" key="5">
    <source>
        <dbReference type="ARBA" id="ARBA00052703"/>
    </source>
</evidence>
<keyword evidence="2" id="KW-0560">Oxidoreductase</keyword>
<dbReference type="PANTHER" id="PTHR13812">
    <property type="entry name" value="KETIMINE REDUCTASE MU-CRYSTALLIN"/>
    <property type="match status" value="1"/>
</dbReference>
<evidence type="ECO:0000256" key="1">
    <source>
        <dbReference type="ARBA" id="ARBA00008903"/>
    </source>
</evidence>
<gene>
    <name evidence="9" type="ORF">Llan_0069</name>
</gene>
<dbReference type="RefSeq" id="WP_028374057.1">
    <property type="nucleotide sequence ID" value="NZ_CAAAJD010000011.1"/>
</dbReference>
<keyword evidence="9" id="KW-0456">Lyase</keyword>
<dbReference type="AlphaFoldDB" id="A0A0W0W036"/>
<evidence type="ECO:0000256" key="2">
    <source>
        <dbReference type="ARBA" id="ARBA00023002"/>
    </source>
</evidence>
<proteinExistence type="inferred from homology"/>
<keyword evidence="3" id="KW-0520">NAD</keyword>
<dbReference type="OrthoDB" id="9809203at2"/>
<evidence type="ECO:0000256" key="6">
    <source>
        <dbReference type="ARBA" id="ARBA00067080"/>
    </source>
</evidence>
<evidence type="ECO:0000313" key="10">
    <source>
        <dbReference type="Proteomes" id="UP000054869"/>
    </source>
</evidence>
<dbReference type="InterPro" id="IPR003462">
    <property type="entry name" value="ODC_Mu_crystall"/>
</dbReference>
<evidence type="ECO:0000256" key="3">
    <source>
        <dbReference type="ARBA" id="ARBA00023027"/>
    </source>
</evidence>
<dbReference type="GO" id="GO:0019752">
    <property type="term" value="P:carboxylic acid metabolic process"/>
    <property type="evidence" value="ECO:0007669"/>
    <property type="project" value="UniProtKB-ARBA"/>
</dbReference>
<dbReference type="STRING" id="45067.Llan_0069"/>
<dbReference type="FunFam" id="3.30.1780.10:FF:000002">
    <property type="entry name" value="Ornithine cyclodeaminase"/>
    <property type="match status" value="1"/>
</dbReference>
<dbReference type="Pfam" id="PF02423">
    <property type="entry name" value="OCD_Mu_crystall"/>
    <property type="match status" value="1"/>
</dbReference>
<dbReference type="SUPFAM" id="SSF51735">
    <property type="entry name" value="NAD(P)-binding Rossmann-fold domains"/>
    <property type="match status" value="1"/>
</dbReference>
<comment type="catalytic activity">
    <reaction evidence="5">
        <text>L-proline + NADP(+) = 1-pyrroline-2-carboxylate + NADPH + H(+)</text>
        <dbReference type="Rhea" id="RHEA:20317"/>
        <dbReference type="ChEBI" id="CHEBI:15378"/>
        <dbReference type="ChEBI" id="CHEBI:39785"/>
        <dbReference type="ChEBI" id="CHEBI:57783"/>
        <dbReference type="ChEBI" id="CHEBI:58349"/>
        <dbReference type="ChEBI" id="CHEBI:60039"/>
        <dbReference type="EC" id="1.5.1.49"/>
    </reaction>
</comment>
<sequence length="323" mass="35502">MALTLLRLEDIKRCITMKEAIDVMEEAFKQLARREVIMPLRTPIPVFKENALTLSMPAYLPEQGALGLKVVSIFPNNLKKNLHSVQGVILLLDAKTGKVEALMEGAYLTALRTGAVSGLATKFLSDENAKHVAIIGAGAQAATQLEAIAAVRNIEQVSIWSRNKERANTLAETIQNHFEVKTYKKLETAIKDADIICTATASTEPLIHLKHIKPNVHINAIGSHTKDMREIANDVLANASVIVDQKSAALAEAGEIIHAIRNKVLKKTSLKELGKVISKHASPYYKKRLTVFKSVGLAIQDISIAQAVYWNAKERQLGTEFEL</sequence>
<accession>A0A0W0W036</accession>
<dbReference type="PIRSF" id="PIRSF001439">
    <property type="entry name" value="CryM"/>
    <property type="match status" value="1"/>
</dbReference>
<dbReference type="GO" id="GO:0016491">
    <property type="term" value="F:oxidoreductase activity"/>
    <property type="evidence" value="ECO:0007669"/>
    <property type="project" value="UniProtKB-KW"/>
</dbReference>
<dbReference type="eggNOG" id="COG2423">
    <property type="taxonomic scope" value="Bacteria"/>
</dbReference>
<dbReference type="GO" id="GO:0005737">
    <property type="term" value="C:cytoplasm"/>
    <property type="evidence" value="ECO:0007669"/>
    <property type="project" value="TreeGrafter"/>
</dbReference>
<dbReference type="Gene3D" id="3.40.50.720">
    <property type="entry name" value="NAD(P)-binding Rossmann-like Domain"/>
    <property type="match status" value="1"/>
</dbReference>
<dbReference type="GO" id="GO:0016829">
    <property type="term" value="F:lyase activity"/>
    <property type="evidence" value="ECO:0007669"/>
    <property type="project" value="UniProtKB-KW"/>
</dbReference>
<dbReference type="InterPro" id="IPR023401">
    <property type="entry name" value="ODC_N"/>
</dbReference>
<evidence type="ECO:0000256" key="8">
    <source>
        <dbReference type="ARBA" id="ARBA00078572"/>
    </source>
</evidence>